<dbReference type="Proteomes" id="UP001055219">
    <property type="component" value="Unassembled WGS sequence"/>
</dbReference>
<gene>
    <name evidence="1" type="ORF">J7T54_002006</name>
</gene>
<dbReference type="EMBL" id="JAGIXG020000010">
    <property type="protein sequence ID" value="KAI6782847.1"/>
    <property type="molecule type" value="Genomic_DNA"/>
</dbReference>
<accession>A0A9P9Y3J6</accession>
<keyword evidence="2" id="KW-1185">Reference proteome</keyword>
<dbReference type="AlphaFoldDB" id="A0A9P9Y3J6"/>
<proteinExistence type="predicted"/>
<organism evidence="1 2">
    <name type="scientific">Emericellopsis cladophorae</name>
    <dbReference type="NCBI Taxonomy" id="2686198"/>
    <lineage>
        <taxon>Eukaryota</taxon>
        <taxon>Fungi</taxon>
        <taxon>Dikarya</taxon>
        <taxon>Ascomycota</taxon>
        <taxon>Pezizomycotina</taxon>
        <taxon>Sordariomycetes</taxon>
        <taxon>Hypocreomycetidae</taxon>
        <taxon>Hypocreales</taxon>
        <taxon>Bionectriaceae</taxon>
        <taxon>Emericellopsis</taxon>
    </lineage>
</organism>
<reference evidence="1" key="2">
    <citation type="submission" date="2022-07" db="EMBL/GenBank/DDBJ databases">
        <authorList>
            <person name="Goncalves M.F.M."/>
            <person name="Hilario S."/>
            <person name="Van De Peer Y."/>
            <person name="Esteves A.C."/>
            <person name="Alves A."/>
        </authorList>
    </citation>
    <scope>NUCLEOTIDE SEQUENCE</scope>
    <source>
        <strain evidence="1">MUM 19.33</strain>
    </source>
</reference>
<evidence type="ECO:0000313" key="1">
    <source>
        <dbReference type="EMBL" id="KAI6782847.1"/>
    </source>
</evidence>
<dbReference type="RefSeq" id="XP_051363703.1">
    <property type="nucleotide sequence ID" value="XM_051504599.1"/>
</dbReference>
<protein>
    <submittedName>
        <fullName evidence="1">Uncharacterized protein</fullName>
    </submittedName>
</protein>
<reference evidence="1" key="1">
    <citation type="journal article" date="2021" name="J Fungi (Basel)">
        <title>Genomic and Metabolomic Analyses of the Marine Fungus Emericellopsis cladophorae: Insights into Saltwater Adaptability Mechanisms and Its Biosynthetic Potential.</title>
        <authorList>
            <person name="Goncalves M.F.M."/>
            <person name="Hilario S."/>
            <person name="Van de Peer Y."/>
            <person name="Esteves A.C."/>
            <person name="Alves A."/>
        </authorList>
    </citation>
    <scope>NUCLEOTIDE SEQUENCE</scope>
    <source>
        <strain evidence="1">MUM 19.33</strain>
    </source>
</reference>
<evidence type="ECO:0000313" key="2">
    <source>
        <dbReference type="Proteomes" id="UP001055219"/>
    </source>
</evidence>
<dbReference type="GeneID" id="75828522"/>
<comment type="caution">
    <text evidence="1">The sequence shown here is derived from an EMBL/GenBank/DDBJ whole genome shotgun (WGS) entry which is preliminary data.</text>
</comment>
<sequence length="138" mass="15446">MRKALYDVEFDLNLFDADMDNSDLSKEFSERKRRLPTATSLMEDLDFKSATNLLVAVDSFRVADYASQPSVVARHIANSTLQNAVLELGRRLHSPKHLATIFEKYGALDGSTPYSVRTAFRQFATIPAITGENFSTLP</sequence>
<dbReference type="OrthoDB" id="5150382at2759"/>
<name>A0A9P9Y3J6_9HYPO</name>